<evidence type="ECO:0000256" key="1">
    <source>
        <dbReference type="SAM" id="MobiDB-lite"/>
    </source>
</evidence>
<feature type="compositionally biased region" description="Basic residues" evidence="1">
    <location>
        <begin position="128"/>
        <end position="146"/>
    </location>
</feature>
<proteinExistence type="predicted"/>
<dbReference type="RefSeq" id="WP_166319390.1">
    <property type="nucleotide sequence ID" value="NZ_CP049866.1"/>
</dbReference>
<feature type="region of interest" description="Disordered" evidence="1">
    <location>
        <begin position="1"/>
        <end position="24"/>
    </location>
</feature>
<organism evidence="2 3">
    <name type="scientific">Nocardioides piscis</name>
    <dbReference type="NCBI Taxonomy" id="2714938"/>
    <lineage>
        <taxon>Bacteria</taxon>
        <taxon>Bacillati</taxon>
        <taxon>Actinomycetota</taxon>
        <taxon>Actinomycetes</taxon>
        <taxon>Propionibacteriales</taxon>
        <taxon>Nocardioidaceae</taxon>
        <taxon>Nocardioides</taxon>
    </lineage>
</organism>
<dbReference type="KEGG" id="npi:G7071_12875"/>
<evidence type="ECO:0000313" key="3">
    <source>
        <dbReference type="Proteomes" id="UP000502035"/>
    </source>
</evidence>
<name>A0A6G7YHD9_9ACTN</name>
<accession>A0A6G7YHD9</accession>
<dbReference type="Proteomes" id="UP000502035">
    <property type="component" value="Chromosome"/>
</dbReference>
<dbReference type="AlphaFoldDB" id="A0A6G7YHD9"/>
<gene>
    <name evidence="2" type="ORF">G7071_12875</name>
</gene>
<dbReference type="EMBL" id="CP049866">
    <property type="protein sequence ID" value="QIK76190.1"/>
    <property type="molecule type" value="Genomic_DNA"/>
</dbReference>
<feature type="region of interest" description="Disordered" evidence="1">
    <location>
        <begin position="127"/>
        <end position="146"/>
    </location>
</feature>
<reference evidence="2 3" key="1">
    <citation type="submission" date="2020-03" db="EMBL/GenBank/DDBJ databases">
        <title>Nocardioides sp. nov., isolated from fish.</title>
        <authorList>
            <person name="Hyun D.-W."/>
            <person name="Bae J.-W."/>
        </authorList>
    </citation>
    <scope>NUCLEOTIDE SEQUENCE [LARGE SCALE GENOMIC DNA]</scope>
    <source>
        <strain evidence="2 3">HDW12A</strain>
    </source>
</reference>
<feature type="compositionally biased region" description="Basic and acidic residues" evidence="1">
    <location>
        <begin position="1"/>
        <end position="20"/>
    </location>
</feature>
<protein>
    <submittedName>
        <fullName evidence="2">Uncharacterized protein</fullName>
    </submittedName>
</protein>
<keyword evidence="3" id="KW-1185">Reference proteome</keyword>
<feature type="region of interest" description="Disordered" evidence="1">
    <location>
        <begin position="75"/>
        <end position="111"/>
    </location>
</feature>
<evidence type="ECO:0000313" key="2">
    <source>
        <dbReference type="EMBL" id="QIK76190.1"/>
    </source>
</evidence>
<sequence>MAPRTGVDEPSAHGTARHDATTAVSDLTLHQGALRVLVHDASAAGHRGAVGRHEPHDIHGDLRAERPAVAELDGGIAQDDIDEHAESGDLSLPVRPRQPRAGGHGSRDRAVIIDPQPLEAEQLLGHARDHRHRRRVCRRRGARRHQ</sequence>